<dbReference type="RefSeq" id="WP_243537139.1">
    <property type="nucleotide sequence ID" value="NZ_CP093442.1"/>
</dbReference>
<keyword evidence="1" id="KW-0472">Membrane</keyword>
<keyword evidence="1" id="KW-1133">Transmembrane helix</keyword>
<dbReference type="InterPro" id="IPR046575">
    <property type="entry name" value="DUF6635"/>
</dbReference>
<protein>
    <submittedName>
        <fullName evidence="2">Uncharacterized protein</fullName>
    </submittedName>
</protein>
<evidence type="ECO:0000313" key="3">
    <source>
        <dbReference type="Proteomes" id="UP000830116"/>
    </source>
</evidence>
<reference evidence="2" key="1">
    <citation type="submission" date="2022-03" db="EMBL/GenBank/DDBJ databases">
        <title>Genome Identification and Characterization of new species Bdellovibrio reynosense LBG001 sp. nov. from a Mexico soil sample.</title>
        <authorList>
            <person name="Camilli A."/>
            <person name="Ajao Y."/>
            <person name="Guo X."/>
        </authorList>
    </citation>
    <scope>NUCLEOTIDE SEQUENCE</scope>
    <source>
        <strain evidence="2">LBG001</strain>
    </source>
</reference>
<gene>
    <name evidence="2" type="ORF">MNR06_14670</name>
</gene>
<dbReference type="Proteomes" id="UP000830116">
    <property type="component" value="Chromosome"/>
</dbReference>
<accession>A0ABY4C7N3</accession>
<evidence type="ECO:0000313" key="2">
    <source>
        <dbReference type="EMBL" id="UOF00942.1"/>
    </source>
</evidence>
<dbReference type="EMBL" id="CP093442">
    <property type="protein sequence ID" value="UOF00942.1"/>
    <property type="molecule type" value="Genomic_DNA"/>
</dbReference>
<keyword evidence="3" id="KW-1185">Reference proteome</keyword>
<proteinExistence type="predicted"/>
<keyword evidence="1" id="KW-0812">Transmembrane</keyword>
<sequence length="300" mass="33810">MPERSALILGALEECISEYVEEKRACIDSFISNQYSMQATLDVQKKVLALDLLLNPLNSLWSIPYLTIKKIVETLEQVGWTALVPFFEVLPSGIKTAYQRHIEKQIQTEFLGFGGKYSERDSELFKKIQDHKVLGPLLEKNEISLSNRHINLALNKEVEKYCANQNTISDLLGSFITLGTGWYFFGKQNLSVSAMGDQMARKWAHDDASTKFIFGKKAGSAFYNLFPPQPTGKDIFIATVIIGALLMIVTTAVTVASDPVRLKLGLHRKRISILLDKIEESLFTQLKKQIKRSYKESKAA</sequence>
<dbReference type="Pfam" id="PF20340">
    <property type="entry name" value="DUF6635"/>
    <property type="match status" value="1"/>
</dbReference>
<organism evidence="2 3">
    <name type="scientific">Bdellovibrio reynosensis</name>
    <dbReference type="NCBI Taxonomy" id="2835041"/>
    <lineage>
        <taxon>Bacteria</taxon>
        <taxon>Pseudomonadati</taxon>
        <taxon>Bdellovibrionota</taxon>
        <taxon>Bdellovibrionia</taxon>
        <taxon>Bdellovibrionales</taxon>
        <taxon>Pseudobdellovibrionaceae</taxon>
        <taxon>Bdellovibrio</taxon>
    </lineage>
</organism>
<evidence type="ECO:0000256" key="1">
    <source>
        <dbReference type="SAM" id="Phobius"/>
    </source>
</evidence>
<name>A0ABY4C7N3_9BACT</name>
<feature type="transmembrane region" description="Helical" evidence="1">
    <location>
        <begin position="235"/>
        <end position="260"/>
    </location>
</feature>